<protein>
    <submittedName>
        <fullName evidence="4">RND-like protein efflux transporter</fullName>
    </submittedName>
</protein>
<dbReference type="PANTHER" id="PTHR30469">
    <property type="entry name" value="MULTIDRUG RESISTANCE PROTEIN MDTA"/>
    <property type="match status" value="1"/>
</dbReference>
<dbReference type="PANTHER" id="PTHR30469:SF33">
    <property type="entry name" value="SLR1207 PROTEIN"/>
    <property type="match status" value="1"/>
</dbReference>
<feature type="domain" description="CzcB-like barrel-sandwich hybrid" evidence="2">
    <location>
        <begin position="67"/>
        <end position="190"/>
    </location>
</feature>
<proteinExistence type="inferred from homology"/>
<dbReference type="Pfam" id="PF25975">
    <property type="entry name" value="CzcB_C"/>
    <property type="match status" value="1"/>
</dbReference>
<evidence type="ECO:0000259" key="2">
    <source>
        <dbReference type="Pfam" id="PF25973"/>
    </source>
</evidence>
<dbReference type="Proteomes" id="UP000033847">
    <property type="component" value="Unassembled WGS sequence"/>
</dbReference>
<sequence>MKKYLKYILIAALVAVGAYLLFFRGSDSKSSEVAISEYKVKKGDIIVGFESEGTFVTDIVEPSFVSSGKINSINVSIGDEVKSGDLLATLESSEDYYSMLSAKAIYEKAVAAHHAFEATYNKLDKSGFEYEDVKNYEEQENQLREASKSAESLYNKSINALRKNSLYCPIEGTVIDIYFNEGESVQNQNQSNPIMAILPKEKTVYVESYVEDLDISKVKKDMNAKFIPDAIDKEYSGKVVFISPKSVTDNNGLVTYKVRIALDGTAELYDGFIGSVQFLSKSAENVLVIPNKAVRMIEGTQYVFEYPDTTKKIKVVTGLTDGTNVEVVEGLNENDTIAITE</sequence>
<dbReference type="InterPro" id="IPR006143">
    <property type="entry name" value="RND_pump_MFP"/>
</dbReference>
<organism evidence="4 5">
    <name type="scientific">candidate division WWE3 bacterium GW2011_GWF1_42_14</name>
    <dbReference type="NCBI Taxonomy" id="1619138"/>
    <lineage>
        <taxon>Bacteria</taxon>
        <taxon>Katanobacteria</taxon>
    </lineage>
</organism>
<dbReference type="Gene3D" id="2.40.50.100">
    <property type="match status" value="1"/>
</dbReference>
<feature type="domain" description="CzcB-like C-terminal circularly permuted SH3-like" evidence="3">
    <location>
        <begin position="288"/>
        <end position="340"/>
    </location>
</feature>
<evidence type="ECO:0000259" key="3">
    <source>
        <dbReference type="Pfam" id="PF25975"/>
    </source>
</evidence>
<dbReference type="EMBL" id="LCCU01000005">
    <property type="protein sequence ID" value="KKS38842.1"/>
    <property type="molecule type" value="Genomic_DNA"/>
</dbReference>
<name>A0A0G0YQ99_UNCKA</name>
<dbReference type="SUPFAM" id="SSF111369">
    <property type="entry name" value="HlyD-like secretion proteins"/>
    <property type="match status" value="1"/>
</dbReference>
<reference evidence="4 5" key="1">
    <citation type="journal article" date="2015" name="Nature">
        <title>rRNA introns, odd ribosomes, and small enigmatic genomes across a large radiation of phyla.</title>
        <authorList>
            <person name="Brown C.T."/>
            <person name="Hug L.A."/>
            <person name="Thomas B.C."/>
            <person name="Sharon I."/>
            <person name="Castelle C.J."/>
            <person name="Singh A."/>
            <person name="Wilkins M.J."/>
            <person name="Williams K.H."/>
            <person name="Banfield J.F."/>
        </authorList>
    </citation>
    <scope>NUCLEOTIDE SEQUENCE [LARGE SCALE GENOMIC DNA]</scope>
</reference>
<dbReference type="Gene3D" id="2.40.420.20">
    <property type="match status" value="1"/>
</dbReference>
<evidence type="ECO:0000313" key="4">
    <source>
        <dbReference type="EMBL" id="KKS38842.1"/>
    </source>
</evidence>
<evidence type="ECO:0000256" key="1">
    <source>
        <dbReference type="ARBA" id="ARBA00009477"/>
    </source>
</evidence>
<dbReference type="InterPro" id="IPR058649">
    <property type="entry name" value="CzcB_C"/>
</dbReference>
<dbReference type="Pfam" id="PF25973">
    <property type="entry name" value="BSH_CzcB"/>
    <property type="match status" value="1"/>
</dbReference>
<dbReference type="InterPro" id="IPR058647">
    <property type="entry name" value="BSH_CzcB-like"/>
</dbReference>
<dbReference type="NCBIfam" id="TIGR01730">
    <property type="entry name" value="RND_mfp"/>
    <property type="match status" value="1"/>
</dbReference>
<dbReference type="AlphaFoldDB" id="A0A0G0YQ99"/>
<accession>A0A0G0YQ99</accession>
<gene>
    <name evidence="4" type="ORF">UV00_C0005G0025</name>
</gene>
<evidence type="ECO:0000313" key="5">
    <source>
        <dbReference type="Proteomes" id="UP000033847"/>
    </source>
</evidence>
<dbReference type="GO" id="GO:1990281">
    <property type="term" value="C:efflux pump complex"/>
    <property type="evidence" value="ECO:0007669"/>
    <property type="project" value="TreeGrafter"/>
</dbReference>
<comment type="similarity">
    <text evidence="1">Belongs to the membrane fusion protein (MFP) (TC 8.A.1) family.</text>
</comment>
<comment type="caution">
    <text evidence="4">The sequence shown here is derived from an EMBL/GenBank/DDBJ whole genome shotgun (WGS) entry which is preliminary data.</text>
</comment>
<dbReference type="GO" id="GO:0015562">
    <property type="term" value="F:efflux transmembrane transporter activity"/>
    <property type="evidence" value="ECO:0007669"/>
    <property type="project" value="TreeGrafter"/>
</dbReference>
<dbReference type="Gene3D" id="2.40.30.170">
    <property type="match status" value="1"/>
</dbReference>